<dbReference type="CDD" id="cd07993">
    <property type="entry name" value="LPLAT_DHAPAT-like"/>
    <property type="match status" value="1"/>
</dbReference>
<feature type="domain" description="Phospholipid/glycerol acyltransferase" evidence="6">
    <location>
        <begin position="162"/>
        <end position="289"/>
    </location>
</feature>
<dbReference type="PANTHER" id="PTHR12563:SF17">
    <property type="entry name" value="DIHYDROXYACETONE PHOSPHATE ACYLTRANSFERASE"/>
    <property type="match status" value="1"/>
</dbReference>
<dbReference type="AlphaFoldDB" id="A0A1E4TCZ1"/>
<reference evidence="8" key="1">
    <citation type="submission" date="2016-02" db="EMBL/GenBank/DDBJ databases">
        <title>Comparative genomics of biotechnologically important yeasts.</title>
        <authorList>
            <consortium name="DOE Joint Genome Institute"/>
            <person name="Riley R."/>
            <person name="Haridas S."/>
            <person name="Wolfe K.H."/>
            <person name="Lopes M.R."/>
            <person name="Hittinger C.T."/>
            <person name="Goker M."/>
            <person name="Salamov A."/>
            <person name="Wisecaver J."/>
            <person name="Long T.M."/>
            <person name="Aerts A.L."/>
            <person name="Barry K."/>
            <person name="Choi C."/>
            <person name="Clum A."/>
            <person name="Coughlan A.Y."/>
            <person name="Deshpande S."/>
            <person name="Douglass A.P."/>
            <person name="Hanson S.J."/>
            <person name="Klenk H.-P."/>
            <person name="Labutti K."/>
            <person name="Lapidus A."/>
            <person name="Lindquist E."/>
            <person name="Lipzen A."/>
            <person name="Meier-Kolthoff J.P."/>
            <person name="Ohm R.A."/>
            <person name="Otillar R.P."/>
            <person name="Pangilinan J."/>
            <person name="Peng Y."/>
            <person name="Rokas A."/>
            <person name="Rosa C.A."/>
            <person name="Scheuner C."/>
            <person name="Sibirny A.A."/>
            <person name="Slot J.C."/>
            <person name="Stielow J.B."/>
            <person name="Sun H."/>
            <person name="Kurtzman C.P."/>
            <person name="Blackwell M."/>
            <person name="Jeffries T.W."/>
            <person name="Grigoriev I.V."/>
        </authorList>
    </citation>
    <scope>NUCLEOTIDE SEQUENCE [LARGE SCALE GENOMIC DNA]</scope>
    <source>
        <strain evidence="8">NRRL Y-17796</strain>
    </source>
</reference>
<evidence type="ECO:0000256" key="5">
    <source>
        <dbReference type="ARBA" id="ARBA00023315"/>
    </source>
</evidence>
<dbReference type="GO" id="GO:0006631">
    <property type="term" value="P:fatty acid metabolic process"/>
    <property type="evidence" value="ECO:0007669"/>
    <property type="project" value="TreeGrafter"/>
</dbReference>
<keyword evidence="4" id="KW-0472">Membrane</keyword>
<dbReference type="InterPro" id="IPR041728">
    <property type="entry name" value="GPAT/DHAPAT_LPLAT"/>
</dbReference>
<dbReference type="InterPro" id="IPR045520">
    <property type="entry name" value="GPAT/DHAPAT_C"/>
</dbReference>
<dbReference type="SMART" id="SM00563">
    <property type="entry name" value="PlsC"/>
    <property type="match status" value="1"/>
</dbReference>
<accession>A0A1E4TCZ1</accession>
<sequence>MVSTINAIAELQQNAHSPVAFFNDMSKFVSGAGWRGFNDYIGARIYYNGLTEEIKDQVSNSPLIAAKVAALAENQLQREYWLRGSAREARKRQLILWLQDLADQQIDMMVCRMESTTTLRTLGFTMLEFIARAYHQGVHVDKLQIARLLETAKLASQKGISLVFLPSHKSHVDYIALYIICYRFGISMPVTVAGDNLNFAVAGKLLNNIGAMWIRRSFNNDELYATSVQAYIDTILTRGMNFDCFIEGGRSRTGKVLPPKYGILTFVLDSIFSGRVNDCYVIPVSCQYDKVIETESYISELLGKEKKKETLLDTLKNFDVMSLKLGRVDVRFHEAWSLRDYLTTKLHSRPEHSVSELSALDTTTRNWLIRSTGYKVLGDINAASMVMPSSIVATVLLTMRGRGIGYRELIRQVTLLVQRINNSAGKVADHTSPQQLLSSGVEVLGSMVGTERKGLLETTFYAADPFQLSFYRNMVIHLFISEAIVCIGIYTSVKRISSITYDELMQEVIFFSKLFSSEFIYPNNGIESNVKGTLMNMQAQNILKVNDNVIQLSEEEEIALRRENFDFYCFLIWPFVDGIWLAAVSLFALTPTIQEEATRKPSETLWIDREEFEKVSQSFGKTIYQQGEIQSYESVNKELLKSSYEKFISEGILLTRTSYVRIPRKLIALSPDWLPARNQHNAVKCEGKLWDFVGQISKGRREGKSRREIPDITSQVLGLSGEMALGFARELREVRTKRTKL</sequence>
<dbReference type="InterPro" id="IPR022284">
    <property type="entry name" value="GPAT/DHAPAT"/>
</dbReference>
<dbReference type="GO" id="GO:0031966">
    <property type="term" value="C:mitochondrial membrane"/>
    <property type="evidence" value="ECO:0007669"/>
    <property type="project" value="TreeGrafter"/>
</dbReference>
<evidence type="ECO:0000256" key="1">
    <source>
        <dbReference type="ARBA" id="ARBA00004184"/>
    </source>
</evidence>
<dbReference type="GO" id="GO:0008654">
    <property type="term" value="P:phospholipid biosynthetic process"/>
    <property type="evidence" value="ECO:0007669"/>
    <property type="project" value="TreeGrafter"/>
</dbReference>
<name>A0A1E4TCZ1_9ASCO</name>
<dbReference type="SUPFAM" id="SSF69593">
    <property type="entry name" value="Glycerol-3-phosphate (1)-acyltransferase"/>
    <property type="match status" value="1"/>
</dbReference>
<dbReference type="EMBL" id="KV453843">
    <property type="protein sequence ID" value="ODV89646.1"/>
    <property type="molecule type" value="Genomic_DNA"/>
</dbReference>
<dbReference type="GO" id="GO:0019432">
    <property type="term" value="P:triglyceride biosynthetic process"/>
    <property type="evidence" value="ECO:0007669"/>
    <property type="project" value="TreeGrafter"/>
</dbReference>
<evidence type="ECO:0000259" key="6">
    <source>
        <dbReference type="SMART" id="SM00563"/>
    </source>
</evidence>
<evidence type="ECO:0000313" key="7">
    <source>
        <dbReference type="EMBL" id="ODV89646.1"/>
    </source>
</evidence>
<evidence type="ECO:0000313" key="8">
    <source>
        <dbReference type="Proteomes" id="UP000095023"/>
    </source>
</evidence>
<dbReference type="GO" id="GO:0006072">
    <property type="term" value="P:glycerol-3-phosphate metabolic process"/>
    <property type="evidence" value="ECO:0007669"/>
    <property type="project" value="TreeGrafter"/>
</dbReference>
<keyword evidence="5" id="KW-0012">Acyltransferase</keyword>
<comment type="similarity">
    <text evidence="2">Belongs to the GPAT/DAPAT family.</text>
</comment>
<dbReference type="Pfam" id="PF19277">
    <property type="entry name" value="GPAT_C"/>
    <property type="match status" value="1"/>
</dbReference>
<dbReference type="PANTHER" id="PTHR12563">
    <property type="entry name" value="GLYCEROL-3-PHOSPHATE ACYLTRANSFERASE"/>
    <property type="match status" value="1"/>
</dbReference>
<dbReference type="InterPro" id="IPR002123">
    <property type="entry name" value="Plipid/glycerol_acylTrfase"/>
</dbReference>
<dbReference type="GO" id="GO:0004366">
    <property type="term" value="F:glycerol-3-phosphate O-acyltransferase activity"/>
    <property type="evidence" value="ECO:0007669"/>
    <property type="project" value="TreeGrafter"/>
</dbReference>
<evidence type="ECO:0000256" key="2">
    <source>
        <dbReference type="ARBA" id="ARBA00007937"/>
    </source>
</evidence>
<keyword evidence="8" id="KW-1185">Reference proteome</keyword>
<protein>
    <recommendedName>
        <fullName evidence="6">Phospholipid/glycerol acyltransferase domain-containing protein</fullName>
    </recommendedName>
</protein>
<dbReference type="OrthoDB" id="10255570at2759"/>
<evidence type="ECO:0000256" key="3">
    <source>
        <dbReference type="ARBA" id="ARBA00022679"/>
    </source>
</evidence>
<proteinExistence type="inferred from homology"/>
<gene>
    <name evidence="7" type="ORF">CANCADRAFT_28722</name>
</gene>
<organism evidence="7 8">
    <name type="scientific">Tortispora caseinolytica NRRL Y-17796</name>
    <dbReference type="NCBI Taxonomy" id="767744"/>
    <lineage>
        <taxon>Eukaryota</taxon>
        <taxon>Fungi</taxon>
        <taxon>Dikarya</taxon>
        <taxon>Ascomycota</taxon>
        <taxon>Saccharomycotina</taxon>
        <taxon>Trigonopsidomycetes</taxon>
        <taxon>Trigonopsidales</taxon>
        <taxon>Trigonopsidaceae</taxon>
        <taxon>Tortispora</taxon>
    </lineage>
</organism>
<keyword evidence="3" id="KW-0808">Transferase</keyword>
<dbReference type="Pfam" id="PF01553">
    <property type="entry name" value="Acyltransferase"/>
    <property type="match status" value="1"/>
</dbReference>
<evidence type="ECO:0000256" key="4">
    <source>
        <dbReference type="ARBA" id="ARBA00023136"/>
    </source>
</evidence>
<dbReference type="GO" id="GO:0012505">
    <property type="term" value="C:endomembrane system"/>
    <property type="evidence" value="ECO:0007669"/>
    <property type="project" value="UniProtKB-SubCell"/>
</dbReference>
<comment type="subcellular location">
    <subcellularLocation>
        <location evidence="1">Endomembrane system</location>
        <topology evidence="1">Peripheral membrane protein</topology>
    </subcellularLocation>
</comment>
<dbReference type="Proteomes" id="UP000095023">
    <property type="component" value="Unassembled WGS sequence"/>
</dbReference>